<keyword evidence="1" id="KW-0472">Membrane</keyword>
<protein>
    <submittedName>
        <fullName evidence="2">DUF2809 domain-containing protein</fullName>
    </submittedName>
</protein>
<evidence type="ECO:0000313" key="3">
    <source>
        <dbReference type="Proteomes" id="UP001300496"/>
    </source>
</evidence>
<keyword evidence="3" id="KW-1185">Reference proteome</keyword>
<comment type="caution">
    <text evidence="2">The sequence shown here is derived from an EMBL/GenBank/DDBJ whole genome shotgun (WGS) entry which is preliminary data.</text>
</comment>
<feature type="transmembrane region" description="Helical" evidence="1">
    <location>
        <begin position="67"/>
        <end position="88"/>
    </location>
</feature>
<reference evidence="2 3" key="1">
    <citation type="journal article" date="2024" name="Int. J. Syst. Evol. Microbiol.">
        <title>Microbacterium memoriense sp. nov., a member of the Actinomycetota from marine beach sediment of the north coast of Portugal.</title>
        <authorList>
            <person name="Santos J.D.N.D."/>
            <person name="Klimek D."/>
            <person name="Calusinska M."/>
            <person name="Lobo-da-Cunha A."/>
            <person name="Catita J."/>
            <person name="Goncalves H."/>
            <person name="Gonzalez I."/>
            <person name="Lage O.M."/>
        </authorList>
    </citation>
    <scope>NUCLEOTIDE SEQUENCE [LARGE SCALE GENOMIC DNA]</scope>
    <source>
        <strain evidence="2 3">PMIC_1C1B</strain>
    </source>
</reference>
<dbReference type="RefSeq" id="WP_261607721.1">
    <property type="nucleotide sequence ID" value="NZ_JAODOR010000016.1"/>
</dbReference>
<evidence type="ECO:0000256" key="1">
    <source>
        <dbReference type="SAM" id="Phobius"/>
    </source>
</evidence>
<gene>
    <name evidence="2" type="ORF">N4R40_12550</name>
</gene>
<dbReference type="Proteomes" id="UP001300496">
    <property type="component" value="Unassembled WGS sequence"/>
</dbReference>
<feature type="transmembrane region" description="Helical" evidence="1">
    <location>
        <begin position="43"/>
        <end position="60"/>
    </location>
</feature>
<feature type="transmembrane region" description="Helical" evidence="1">
    <location>
        <begin position="108"/>
        <end position="126"/>
    </location>
</feature>
<organism evidence="2 3">
    <name type="scientific">Microbacterium memoriense</name>
    <dbReference type="NCBI Taxonomy" id="2978350"/>
    <lineage>
        <taxon>Bacteria</taxon>
        <taxon>Bacillati</taxon>
        <taxon>Actinomycetota</taxon>
        <taxon>Actinomycetes</taxon>
        <taxon>Micrococcales</taxon>
        <taxon>Microbacteriaceae</taxon>
        <taxon>Microbacterium</taxon>
    </lineage>
</organism>
<dbReference type="Pfam" id="PF10990">
    <property type="entry name" value="DUF2809"/>
    <property type="match status" value="1"/>
</dbReference>
<dbReference type="InterPro" id="IPR021257">
    <property type="entry name" value="DUF2809"/>
</dbReference>
<evidence type="ECO:0000313" key="2">
    <source>
        <dbReference type="EMBL" id="MCT9003190.1"/>
    </source>
</evidence>
<name>A0ABT2PGE3_9MICO</name>
<dbReference type="EMBL" id="JAODOR010000016">
    <property type="protein sequence ID" value="MCT9003190.1"/>
    <property type="molecule type" value="Genomic_DNA"/>
</dbReference>
<feature type="transmembrane region" description="Helical" evidence="1">
    <location>
        <begin position="12"/>
        <end position="31"/>
    </location>
</feature>
<sequence length="130" mass="14098">MTATRAPRRRVIALAGVILTVFAGLIVHTALRDTPATDIAGDALYAAAIYGGIVVVAPRWSPWRVGAIAIGWCIAVELFQLTGLPVRWGEAWAPLMLVFGTVFDARDVLIYLLTGLVLLAVDLAFARRRR</sequence>
<accession>A0ABT2PGE3</accession>
<keyword evidence="1" id="KW-1133">Transmembrane helix</keyword>
<keyword evidence="1" id="KW-0812">Transmembrane</keyword>
<proteinExistence type="predicted"/>